<evidence type="ECO:0000256" key="1">
    <source>
        <dbReference type="SAM" id="Phobius"/>
    </source>
</evidence>
<feature type="domain" description="Peptidase C45 hydrolase" evidence="2">
    <location>
        <begin position="219"/>
        <end position="444"/>
    </location>
</feature>
<dbReference type="InterPro" id="IPR047794">
    <property type="entry name" value="C45_proenzyme-like"/>
</dbReference>
<keyword evidence="1" id="KW-0472">Membrane</keyword>
<keyword evidence="1" id="KW-1133">Transmembrane helix</keyword>
<dbReference type="EMBL" id="VLLG01000003">
    <property type="protein sequence ID" value="TWI88371.1"/>
    <property type="molecule type" value="Genomic_DNA"/>
</dbReference>
<dbReference type="NCBIfam" id="NF040521">
    <property type="entry name" value="C45_proenzyme"/>
    <property type="match status" value="1"/>
</dbReference>
<dbReference type="InterPro" id="IPR011990">
    <property type="entry name" value="TPR-like_helical_dom_sf"/>
</dbReference>
<proteinExistence type="predicted"/>
<dbReference type="Pfam" id="PF03417">
    <property type="entry name" value="AAT"/>
    <property type="match status" value="1"/>
</dbReference>
<dbReference type="Gene3D" id="1.25.40.10">
    <property type="entry name" value="Tetratricopeptide repeat domain"/>
    <property type="match status" value="1"/>
</dbReference>
<dbReference type="InterPro" id="IPR005079">
    <property type="entry name" value="Peptidase_C45_hydrolase"/>
</dbReference>
<keyword evidence="4" id="KW-1185">Reference proteome</keyword>
<gene>
    <name evidence="3" type="ORF">LX66_2456</name>
</gene>
<dbReference type="Proteomes" id="UP000316778">
    <property type="component" value="Unassembled WGS sequence"/>
</dbReference>
<protein>
    <submittedName>
        <fullName evidence="3">Acyl-CoA:6-aminopenicillanic acid acyl transferase</fullName>
    </submittedName>
</protein>
<sequence length="574" mass="66052">MTCCFLIFAFLLLIFNFFSLKRGLKKLGRVLLWITGILLLLILALIIYVVSVSHIDPPEIADKSALQLQRTQLDTACYTIGNNWFRKSNSGLYELYVEGAPFERGVIYGKLTEELVQRQEDIFVDQIREMIPSRFYLHFLKYFVGWFNRHLADNIAEENKEEIYGISFAAAKGRYDFIGSNYERILNYHAAHDIGHALQNMMLVGCTSFATWADRSADSSLIIGRNFDFYVGDKFAEDKIVAFYRPDKGHRFMMVTWAAFTGVVSGMNEKGLTVTINADKSEIPTGSATPVSLVAREILQYAGNIQEAWIIAQRRKMFVSESFLIGSAADNRAAIIEKTPEGMDMYDPQRHFITCTNHFQGDTLGRLPSNLEQVKESASAYRYERLSELLQQNGPNTVQKTVRILRDRYGLHGRNIGMGNEKAVNQLIAHHGIVFEPARRLVWISTAPWQLGKFVAYDLNKIFSMHGLQENRELYDSALTIPADTFLLTKEYRSFMTFRHLKEQVKKGKEVNLQELIASNPEFYHTYVLAGDYAFRHKRYQEAKQYYQTALTKEIATKQEEMHIRRQLEKCDQP</sequence>
<dbReference type="PANTHER" id="PTHR35190">
    <property type="entry name" value="PROTEIN DCD1B"/>
    <property type="match status" value="1"/>
</dbReference>
<accession>A0A562T498</accession>
<keyword evidence="1" id="KW-0812">Transmembrane</keyword>
<dbReference type="SUPFAM" id="SSF48452">
    <property type="entry name" value="TPR-like"/>
    <property type="match status" value="1"/>
</dbReference>
<evidence type="ECO:0000313" key="3">
    <source>
        <dbReference type="EMBL" id="TWI88371.1"/>
    </source>
</evidence>
<feature type="transmembrane region" description="Helical" evidence="1">
    <location>
        <begin position="30"/>
        <end position="50"/>
    </location>
</feature>
<keyword evidence="3" id="KW-0808">Transferase</keyword>
<comment type="caution">
    <text evidence="3">The sequence shown here is derived from an EMBL/GenBank/DDBJ whole genome shotgun (WGS) entry which is preliminary data.</text>
</comment>
<dbReference type="PANTHER" id="PTHR35190:SF2">
    <property type="entry name" value="PROTEIN DCD1B"/>
    <property type="match status" value="1"/>
</dbReference>
<evidence type="ECO:0000313" key="4">
    <source>
        <dbReference type="Proteomes" id="UP000316778"/>
    </source>
</evidence>
<dbReference type="AlphaFoldDB" id="A0A562T498"/>
<dbReference type="InterPro" id="IPR047803">
    <property type="entry name" value="DCD1A/B-like"/>
</dbReference>
<organism evidence="3 4">
    <name type="scientific">Chitinophaga japonensis</name>
    <name type="common">Flexibacter japonensis</name>
    <dbReference type="NCBI Taxonomy" id="104662"/>
    <lineage>
        <taxon>Bacteria</taxon>
        <taxon>Pseudomonadati</taxon>
        <taxon>Bacteroidota</taxon>
        <taxon>Chitinophagia</taxon>
        <taxon>Chitinophagales</taxon>
        <taxon>Chitinophagaceae</taxon>
        <taxon>Chitinophaga</taxon>
    </lineage>
</organism>
<reference evidence="3 4" key="1">
    <citation type="journal article" date="2013" name="Stand. Genomic Sci.">
        <title>Genomic Encyclopedia of Type Strains, Phase I: The one thousand microbial genomes (KMG-I) project.</title>
        <authorList>
            <person name="Kyrpides N.C."/>
            <person name="Woyke T."/>
            <person name="Eisen J.A."/>
            <person name="Garrity G."/>
            <person name="Lilburn T.G."/>
            <person name="Beck B.J."/>
            <person name="Whitman W.B."/>
            <person name="Hugenholtz P."/>
            <person name="Klenk H.P."/>
        </authorList>
    </citation>
    <scope>NUCLEOTIDE SEQUENCE [LARGE SCALE GENOMIC DNA]</scope>
    <source>
        <strain evidence="3 4">DSM 13484</strain>
    </source>
</reference>
<dbReference type="Gene3D" id="3.60.60.10">
    <property type="entry name" value="Penicillin V Acylase, Chain A"/>
    <property type="match status" value="1"/>
</dbReference>
<name>A0A562T498_CHIJA</name>
<evidence type="ECO:0000259" key="2">
    <source>
        <dbReference type="Pfam" id="PF03417"/>
    </source>
</evidence>
<dbReference type="GO" id="GO:0016740">
    <property type="term" value="F:transferase activity"/>
    <property type="evidence" value="ECO:0007669"/>
    <property type="project" value="UniProtKB-KW"/>
</dbReference>